<gene>
    <name evidence="3" type="ORF">ENS29_17295</name>
</gene>
<proteinExistence type="inferred from homology"/>
<feature type="domain" description="UspA" evidence="2">
    <location>
        <begin position="1"/>
        <end position="154"/>
    </location>
</feature>
<name>A0A7C4W2F7_9BACT</name>
<dbReference type="Gene3D" id="3.40.50.620">
    <property type="entry name" value="HUPs"/>
    <property type="match status" value="2"/>
</dbReference>
<dbReference type="SUPFAM" id="SSF52402">
    <property type="entry name" value="Adenine nucleotide alpha hydrolases-like"/>
    <property type="match status" value="2"/>
</dbReference>
<reference evidence="3" key="1">
    <citation type="journal article" date="2020" name="mSystems">
        <title>Genome- and Community-Level Interaction Insights into Carbon Utilization and Element Cycling Functions of Hydrothermarchaeota in Hydrothermal Sediment.</title>
        <authorList>
            <person name="Zhou Z."/>
            <person name="Liu Y."/>
            <person name="Xu W."/>
            <person name="Pan J."/>
            <person name="Luo Z.H."/>
            <person name="Li M."/>
        </authorList>
    </citation>
    <scope>NUCLEOTIDE SEQUENCE [LARGE SCALE GENOMIC DNA]</scope>
    <source>
        <strain evidence="3">SpSt-477</strain>
    </source>
</reference>
<dbReference type="InterPro" id="IPR006016">
    <property type="entry name" value="UspA"/>
</dbReference>
<evidence type="ECO:0000256" key="1">
    <source>
        <dbReference type="ARBA" id="ARBA00008791"/>
    </source>
</evidence>
<dbReference type="EMBL" id="DSUH01000392">
    <property type="protein sequence ID" value="HGU34578.1"/>
    <property type="molecule type" value="Genomic_DNA"/>
</dbReference>
<protein>
    <submittedName>
        <fullName evidence="3">Universal stress protein</fullName>
    </submittedName>
</protein>
<comment type="caution">
    <text evidence="3">The sequence shown here is derived from an EMBL/GenBank/DDBJ whole genome shotgun (WGS) entry which is preliminary data.</text>
</comment>
<dbReference type="PRINTS" id="PR01438">
    <property type="entry name" value="UNVRSLSTRESS"/>
</dbReference>
<dbReference type="AlphaFoldDB" id="A0A7C4W2F7"/>
<comment type="similarity">
    <text evidence="1">Belongs to the universal stress protein A family.</text>
</comment>
<dbReference type="InterPro" id="IPR014729">
    <property type="entry name" value="Rossmann-like_a/b/a_fold"/>
</dbReference>
<evidence type="ECO:0000313" key="3">
    <source>
        <dbReference type="EMBL" id="HGU34578.1"/>
    </source>
</evidence>
<dbReference type="Pfam" id="PF00582">
    <property type="entry name" value="Usp"/>
    <property type="match status" value="2"/>
</dbReference>
<accession>A0A7C4W2F7</accession>
<evidence type="ECO:0000259" key="2">
    <source>
        <dbReference type="Pfam" id="PF00582"/>
    </source>
</evidence>
<dbReference type="CDD" id="cd00293">
    <property type="entry name" value="USP-like"/>
    <property type="match status" value="2"/>
</dbReference>
<dbReference type="PANTHER" id="PTHR31964:SF113">
    <property type="entry name" value="USPA DOMAIN-CONTAINING PROTEIN"/>
    <property type="match status" value="1"/>
</dbReference>
<sequence>MNRKVLVAVDDSVQCRCCVRYVLTMEDQVPDLHYTLFHVQPQISHYLLDEVRKHPEQKAEVDRVMARNAEKALNLLDELKTFMVQSGARADRIHIVTQPRQQAIAQDIIVYAETGHYDAIVSGRRGISKLQEVFTGSVTANLIEYSKIVPLWIVDGEITSNRILVAIDGSETSLKAVDHLSFMLSGNPHVVITLFHVSPGLGDSCGIDEKADATLTSWLRQGAKRCIADFTGKAMEILRRNGLSEQQVEFKTVERMMNIGKAIVSEIREGNYGTVVIGRSGIDRSIFVGSVSRYVINKATDCALWIVN</sequence>
<dbReference type="InterPro" id="IPR006015">
    <property type="entry name" value="Universal_stress_UspA"/>
</dbReference>
<dbReference type="PANTHER" id="PTHR31964">
    <property type="entry name" value="ADENINE NUCLEOTIDE ALPHA HYDROLASES-LIKE SUPERFAMILY PROTEIN"/>
    <property type="match status" value="1"/>
</dbReference>
<organism evidence="3">
    <name type="scientific">Desulfatirhabdium butyrativorans</name>
    <dbReference type="NCBI Taxonomy" id="340467"/>
    <lineage>
        <taxon>Bacteria</taxon>
        <taxon>Pseudomonadati</taxon>
        <taxon>Thermodesulfobacteriota</taxon>
        <taxon>Desulfobacteria</taxon>
        <taxon>Desulfobacterales</taxon>
        <taxon>Desulfatirhabdiaceae</taxon>
        <taxon>Desulfatirhabdium</taxon>
    </lineage>
</organism>
<feature type="domain" description="UspA" evidence="2">
    <location>
        <begin position="161"/>
        <end position="306"/>
    </location>
</feature>